<organism evidence="2 3">
    <name type="scientific">Enterobacter agglomerans</name>
    <name type="common">Erwinia herbicola</name>
    <name type="synonym">Pantoea agglomerans</name>
    <dbReference type="NCBI Taxonomy" id="549"/>
    <lineage>
        <taxon>Bacteria</taxon>
        <taxon>Pseudomonadati</taxon>
        <taxon>Pseudomonadota</taxon>
        <taxon>Gammaproteobacteria</taxon>
        <taxon>Enterobacterales</taxon>
        <taxon>Erwiniaceae</taxon>
        <taxon>Pantoea</taxon>
        <taxon>Pantoea agglomerans group</taxon>
    </lineage>
</organism>
<gene>
    <name evidence="2" type="ORF">GKC49_04710</name>
</gene>
<evidence type="ECO:0000313" key="3">
    <source>
        <dbReference type="Proteomes" id="UP000461948"/>
    </source>
</evidence>
<feature type="region of interest" description="Disordered" evidence="1">
    <location>
        <begin position="20"/>
        <end position="48"/>
    </location>
</feature>
<name>A0A7X2MJZ1_ENTAG</name>
<sequence>MNINTLSNIYSQTQAASVKTSKISSPQPVRESNATVAQPVSSGQSTISGQGLMMSRLFGKVSTLPEIQTQLTKSTQDMDATNFLTKSDLSALSDLYGQAQAQGTDLRYVDDIARDLGNYRKFGSVSGSYNTGNTYDASGRVQTVSFTDKDAATASRILSSDNLSGSGLDPAFLRYELDPGYSFSHTASFDYLESIMNTTGSDVTSKGQHMSSQFATYVSQGQNNYIINTASEATLKIEEPDVINKDGVFTVTETGKKHGFRLEGNDVVQDKGTGINDTQSGKKGGKTLMDYFLNQNNTDGINTKNAASFFDFLFSSKANTKSHG</sequence>
<proteinExistence type="predicted"/>
<evidence type="ECO:0000313" key="2">
    <source>
        <dbReference type="EMBL" id="MSE14466.1"/>
    </source>
</evidence>
<protein>
    <submittedName>
        <fullName evidence="2">Uncharacterized protein</fullName>
    </submittedName>
</protein>
<evidence type="ECO:0000256" key="1">
    <source>
        <dbReference type="SAM" id="MobiDB-lite"/>
    </source>
</evidence>
<reference evidence="2 3" key="1">
    <citation type="submission" date="2019-11" db="EMBL/GenBank/DDBJ databases">
        <title>Draft Genome Sequence of Plant Growth-Promoting Rhizosphere-Associated Bacteria.</title>
        <authorList>
            <person name="Vasilyev I.Y."/>
            <person name="Radchenko V."/>
            <person name="Ilnitskaya E.V."/>
        </authorList>
    </citation>
    <scope>NUCLEOTIDE SEQUENCE [LARGE SCALE GENOMIC DNA]</scope>
    <source>
        <strain evidence="2 3">VRA_MhP_f</strain>
    </source>
</reference>
<comment type="caution">
    <text evidence="2">The sequence shown here is derived from an EMBL/GenBank/DDBJ whole genome shotgun (WGS) entry which is preliminary data.</text>
</comment>
<dbReference type="RefSeq" id="WP_033760113.1">
    <property type="nucleotide sequence ID" value="NZ_CP034148.1"/>
</dbReference>
<accession>A0A7X2MJZ1</accession>
<dbReference type="EMBL" id="WKLC01000118">
    <property type="protein sequence ID" value="MSE14466.1"/>
    <property type="molecule type" value="Genomic_DNA"/>
</dbReference>
<dbReference type="AlphaFoldDB" id="A0A7X2MJZ1"/>
<dbReference type="Proteomes" id="UP000461948">
    <property type="component" value="Unassembled WGS sequence"/>
</dbReference>